<gene>
    <name evidence="2" type="ORF">PAC_08902</name>
</gene>
<dbReference type="AlphaFoldDB" id="A0A1L7X1W9"/>
<evidence type="ECO:0000259" key="1">
    <source>
        <dbReference type="Pfam" id="PF00135"/>
    </source>
</evidence>
<keyword evidence="3" id="KW-1185">Reference proteome</keyword>
<reference evidence="2 3" key="1">
    <citation type="submission" date="2016-03" db="EMBL/GenBank/DDBJ databases">
        <authorList>
            <person name="Ploux O."/>
        </authorList>
    </citation>
    <scope>NUCLEOTIDE SEQUENCE [LARGE SCALE GENOMIC DNA]</scope>
    <source>
        <strain evidence="2 3">UAMH 11012</strain>
    </source>
</reference>
<dbReference type="SUPFAM" id="SSF53474">
    <property type="entry name" value="alpha/beta-Hydrolases"/>
    <property type="match status" value="1"/>
</dbReference>
<dbReference type="InterPro" id="IPR050309">
    <property type="entry name" value="Type-B_Carboxylest/Lipase"/>
</dbReference>
<accession>A0A1L7X1W9</accession>
<feature type="domain" description="Carboxylesterase type B" evidence="1">
    <location>
        <begin position="24"/>
        <end position="489"/>
    </location>
</feature>
<dbReference type="PANTHER" id="PTHR11559">
    <property type="entry name" value="CARBOXYLESTERASE"/>
    <property type="match status" value="1"/>
</dbReference>
<dbReference type="STRING" id="576137.A0A1L7X1W9"/>
<dbReference type="OrthoDB" id="6846267at2759"/>
<evidence type="ECO:0000313" key="2">
    <source>
        <dbReference type="EMBL" id="CZR59010.1"/>
    </source>
</evidence>
<name>A0A1L7X1W9_9HELO</name>
<dbReference type="InterPro" id="IPR029058">
    <property type="entry name" value="AB_hydrolase_fold"/>
</dbReference>
<dbReference type="Proteomes" id="UP000184330">
    <property type="component" value="Unassembled WGS sequence"/>
</dbReference>
<dbReference type="Gene3D" id="3.40.50.1820">
    <property type="entry name" value="alpha/beta hydrolase"/>
    <property type="match status" value="1"/>
</dbReference>
<evidence type="ECO:0000313" key="3">
    <source>
        <dbReference type="Proteomes" id="UP000184330"/>
    </source>
</evidence>
<dbReference type="EMBL" id="FJOG01000013">
    <property type="protein sequence ID" value="CZR59010.1"/>
    <property type="molecule type" value="Genomic_DNA"/>
</dbReference>
<dbReference type="InterPro" id="IPR002018">
    <property type="entry name" value="CarbesteraseB"/>
</dbReference>
<dbReference type="Pfam" id="PF00135">
    <property type="entry name" value="COesterase"/>
    <property type="match status" value="1"/>
</dbReference>
<sequence>MTIQKLHYKVPSLNAELIGELDDDLTLFRGIPFATVTKRWTHSEVRNTLPSPFDATNFGPRCIQIESAYAPPGGNIDVAAVDHEFDCLHLNITVPTEALESPSNNSFPLLPVMVWVHGGAFCHGSNSRARDYPQKLCRLAISNGTPMIHVSMQYRLGVLGFGASLDLATEHHKNQHPSHLPSSGNYGLIDQRNAFLWVQEHIQDFGGDPKNVTAAGISAGSASIHYHILSEQPLFDRAIMMSGSAPVLGPLPAKLFGKAWDDMCEGLGVQDLGLDDRLEKLRSLDAIDILKTYTKAPMGPMADGVYLPLKWDMFAKQEGSRCKSLILGDVGCDGIVVDYISSRVPQSRFLHHIENIFTSTEEADTFMAHFGLQKETMTEQKYRDALRFFFSVMLFQYPNLNIARNFGGKAYLYHFEQPSVFEGFTKGLSFHGQCATYLYQNKNELLPEDHVKTAEQMAKIWTGFASGKTSMLWEEFQKKESFMRFGPREHILTNVDEDDTRRYDYLEWLEEHHDEAKILGQGLQQGLMR</sequence>
<protein>
    <recommendedName>
        <fullName evidence="1">Carboxylesterase type B domain-containing protein</fullName>
    </recommendedName>
</protein>
<organism evidence="2 3">
    <name type="scientific">Phialocephala subalpina</name>
    <dbReference type="NCBI Taxonomy" id="576137"/>
    <lineage>
        <taxon>Eukaryota</taxon>
        <taxon>Fungi</taxon>
        <taxon>Dikarya</taxon>
        <taxon>Ascomycota</taxon>
        <taxon>Pezizomycotina</taxon>
        <taxon>Leotiomycetes</taxon>
        <taxon>Helotiales</taxon>
        <taxon>Mollisiaceae</taxon>
        <taxon>Phialocephala</taxon>
        <taxon>Phialocephala fortinii species complex</taxon>
    </lineage>
</organism>
<proteinExistence type="predicted"/>